<sequence length="128" mass="14473">MFFDAQTMTFQSQDTEPPSYWVLTDEYYGELLDGRGQGNTIELDPLTQGPVLVPIPGPSWQELQAPIEAAWRDSEMPRAQQNVTAIEYGEDGIPGTAQQWQKYWLALRKWTADNPDFPDSTKRPVAPA</sequence>
<evidence type="ECO:0000313" key="2">
    <source>
        <dbReference type="Proteomes" id="UP000182858"/>
    </source>
</evidence>
<dbReference type="RefSeq" id="WP_010567794.1">
    <property type="nucleotide sequence ID" value="NZ_LT629689.1"/>
</dbReference>
<reference evidence="1 2" key="1">
    <citation type="submission" date="2016-10" db="EMBL/GenBank/DDBJ databases">
        <authorList>
            <person name="Varghese N."/>
            <person name="Submissions S."/>
        </authorList>
    </citation>
    <scope>NUCLEOTIDE SEQUENCE [LARGE SCALE GENOMIC DNA]</scope>
    <source>
        <strain evidence="1 2">DSM 17835</strain>
    </source>
</reference>
<evidence type="ECO:0000313" key="1">
    <source>
        <dbReference type="EMBL" id="SDF57532.1"/>
    </source>
</evidence>
<dbReference type="Proteomes" id="UP000182858">
    <property type="component" value="Chromosome I"/>
</dbReference>
<dbReference type="EMBL" id="LT629689">
    <property type="protein sequence ID" value="SDF57532.1"/>
    <property type="molecule type" value="Genomic_DNA"/>
</dbReference>
<evidence type="ECO:0008006" key="3">
    <source>
        <dbReference type="Google" id="ProtNLM"/>
    </source>
</evidence>
<dbReference type="GeneID" id="78557689"/>
<accession>A0ABY0NJ13</accession>
<gene>
    <name evidence="1" type="ORF">SAMN05216591_3350</name>
</gene>
<keyword evidence="2" id="KW-1185">Reference proteome</keyword>
<protein>
    <recommendedName>
        <fullName evidence="3">Phage tail protein</fullName>
    </recommendedName>
</protein>
<proteinExistence type="predicted"/>
<organism evidence="1 2">
    <name type="scientific">Pseudomonas extremaustralis</name>
    <dbReference type="NCBI Taxonomy" id="359110"/>
    <lineage>
        <taxon>Bacteria</taxon>
        <taxon>Pseudomonadati</taxon>
        <taxon>Pseudomonadota</taxon>
        <taxon>Gammaproteobacteria</taxon>
        <taxon>Pseudomonadales</taxon>
        <taxon>Pseudomonadaceae</taxon>
        <taxon>Pseudomonas</taxon>
    </lineage>
</organism>
<name>A0ABY0NJ13_9PSED</name>